<keyword evidence="4 11" id="KW-0812">Transmembrane</keyword>
<feature type="transmembrane region" description="Helical" evidence="11">
    <location>
        <begin position="132"/>
        <end position="151"/>
    </location>
</feature>
<feature type="transmembrane region" description="Helical" evidence="11">
    <location>
        <begin position="94"/>
        <end position="120"/>
    </location>
</feature>
<organism evidence="13 14">
    <name type="scientific">Sesamum alatum</name>
    <dbReference type="NCBI Taxonomy" id="300844"/>
    <lineage>
        <taxon>Eukaryota</taxon>
        <taxon>Viridiplantae</taxon>
        <taxon>Streptophyta</taxon>
        <taxon>Embryophyta</taxon>
        <taxon>Tracheophyta</taxon>
        <taxon>Spermatophyta</taxon>
        <taxon>Magnoliopsida</taxon>
        <taxon>eudicotyledons</taxon>
        <taxon>Gunneridae</taxon>
        <taxon>Pentapetalae</taxon>
        <taxon>asterids</taxon>
        <taxon>lamiids</taxon>
        <taxon>Lamiales</taxon>
        <taxon>Pedaliaceae</taxon>
        <taxon>Sesamum</taxon>
    </lineage>
</organism>
<dbReference type="PANTHER" id="PTHR32468:SF144">
    <property type="entry name" value="CATION_H(+) ANTIPORTER 17"/>
    <property type="match status" value="1"/>
</dbReference>
<comment type="similarity">
    <text evidence="9">Belongs to the monovalent cation:proton antiporter 2 (CPA2) transporter (TC 2.A.37) family. CHX (TC 2.A.37.4) subfamily.</text>
</comment>
<dbReference type="GO" id="GO:1902600">
    <property type="term" value="P:proton transmembrane transport"/>
    <property type="evidence" value="ECO:0007669"/>
    <property type="project" value="InterPro"/>
</dbReference>
<dbReference type="GO" id="GO:0012505">
    <property type="term" value="C:endomembrane system"/>
    <property type="evidence" value="ECO:0007669"/>
    <property type="project" value="TreeGrafter"/>
</dbReference>
<protein>
    <submittedName>
        <fullName evidence="13">Cation/H(+) antiporter 18</fullName>
    </submittedName>
</protein>
<feature type="transmembrane region" description="Helical" evidence="11">
    <location>
        <begin position="54"/>
        <end position="74"/>
    </location>
</feature>
<proteinExistence type="inferred from homology"/>
<dbReference type="InterPro" id="IPR050794">
    <property type="entry name" value="CPA2_transporter"/>
</dbReference>
<comment type="subcellular location">
    <subcellularLocation>
        <location evidence="1">Membrane</location>
        <topology evidence="1">Multi-pass membrane protein</topology>
    </subcellularLocation>
</comment>
<dbReference type="PANTHER" id="PTHR32468">
    <property type="entry name" value="CATION/H + ANTIPORTER"/>
    <property type="match status" value="1"/>
</dbReference>
<dbReference type="EMBL" id="JACGWO010000007">
    <property type="protein sequence ID" value="KAK4422548.1"/>
    <property type="molecule type" value="Genomic_DNA"/>
</dbReference>
<dbReference type="GO" id="GO:0016020">
    <property type="term" value="C:membrane"/>
    <property type="evidence" value="ECO:0007669"/>
    <property type="project" value="UniProtKB-SubCell"/>
</dbReference>
<keyword evidence="7" id="KW-0406">Ion transport</keyword>
<keyword evidence="3" id="KW-0633">Potassium transport</keyword>
<evidence type="ECO:0000256" key="9">
    <source>
        <dbReference type="ARBA" id="ARBA00038341"/>
    </source>
</evidence>
<keyword evidence="6 11" id="KW-1133">Transmembrane helix</keyword>
<dbReference type="Pfam" id="PF00999">
    <property type="entry name" value="Na_H_Exchanger"/>
    <property type="match status" value="1"/>
</dbReference>
<dbReference type="GO" id="GO:0015297">
    <property type="term" value="F:antiporter activity"/>
    <property type="evidence" value="ECO:0007669"/>
    <property type="project" value="InterPro"/>
</dbReference>
<evidence type="ECO:0000256" key="4">
    <source>
        <dbReference type="ARBA" id="ARBA00022692"/>
    </source>
</evidence>
<dbReference type="AlphaFoldDB" id="A0AAE1Y3T7"/>
<evidence type="ECO:0000256" key="1">
    <source>
        <dbReference type="ARBA" id="ARBA00004141"/>
    </source>
</evidence>
<reference evidence="13" key="2">
    <citation type="journal article" date="2024" name="Plant">
        <title>Genomic evolution and insights into agronomic trait innovations of Sesamum species.</title>
        <authorList>
            <person name="Miao H."/>
            <person name="Wang L."/>
            <person name="Qu L."/>
            <person name="Liu H."/>
            <person name="Sun Y."/>
            <person name="Le M."/>
            <person name="Wang Q."/>
            <person name="Wei S."/>
            <person name="Zheng Y."/>
            <person name="Lin W."/>
            <person name="Duan Y."/>
            <person name="Cao H."/>
            <person name="Xiong S."/>
            <person name="Wang X."/>
            <person name="Wei L."/>
            <person name="Li C."/>
            <person name="Ma Q."/>
            <person name="Ju M."/>
            <person name="Zhao R."/>
            <person name="Li G."/>
            <person name="Mu C."/>
            <person name="Tian Q."/>
            <person name="Mei H."/>
            <person name="Zhang T."/>
            <person name="Gao T."/>
            <person name="Zhang H."/>
        </authorList>
    </citation>
    <scope>NUCLEOTIDE SEQUENCE</scope>
    <source>
        <strain evidence="13">3651</strain>
    </source>
</reference>
<accession>A0AAE1Y3T7</accession>
<evidence type="ECO:0000259" key="12">
    <source>
        <dbReference type="Pfam" id="PF00999"/>
    </source>
</evidence>
<gene>
    <name evidence="13" type="ORF">Salat_1837300</name>
</gene>
<evidence type="ECO:0000256" key="8">
    <source>
        <dbReference type="ARBA" id="ARBA00023136"/>
    </source>
</evidence>
<feature type="compositionally biased region" description="Basic and acidic residues" evidence="10">
    <location>
        <begin position="22"/>
        <end position="42"/>
    </location>
</feature>
<evidence type="ECO:0000256" key="6">
    <source>
        <dbReference type="ARBA" id="ARBA00022989"/>
    </source>
</evidence>
<dbReference type="GO" id="GO:0006813">
    <property type="term" value="P:potassium ion transport"/>
    <property type="evidence" value="ECO:0007669"/>
    <property type="project" value="UniProtKB-KW"/>
</dbReference>
<sequence length="197" mass="21162">MKNTKQAYADVDTKVSETVSGMDEKSFDQCEDREQKRRSMHLDPEGLHQIGKKALTISLGGINLPFTLGVGPHLCLEQLSPKAMAMSEAAANDVATWILLALAIALSGTRGSAIVSLWIARQCPRGEPVDEIYICATLVAIFATGFVTDIIGIDAHFGAFVLAVLVPKKGAFAYALVEKVDDLLSGMFIPLYFVSSG</sequence>
<evidence type="ECO:0000313" key="14">
    <source>
        <dbReference type="Proteomes" id="UP001293254"/>
    </source>
</evidence>
<keyword evidence="5" id="KW-0630">Potassium</keyword>
<evidence type="ECO:0000256" key="7">
    <source>
        <dbReference type="ARBA" id="ARBA00023065"/>
    </source>
</evidence>
<evidence type="ECO:0000256" key="3">
    <source>
        <dbReference type="ARBA" id="ARBA00022538"/>
    </source>
</evidence>
<keyword evidence="2" id="KW-0813">Transport</keyword>
<reference evidence="13" key="1">
    <citation type="submission" date="2020-06" db="EMBL/GenBank/DDBJ databases">
        <authorList>
            <person name="Li T."/>
            <person name="Hu X."/>
            <person name="Zhang T."/>
            <person name="Song X."/>
            <person name="Zhang H."/>
            <person name="Dai N."/>
            <person name="Sheng W."/>
            <person name="Hou X."/>
            <person name="Wei L."/>
        </authorList>
    </citation>
    <scope>NUCLEOTIDE SEQUENCE</scope>
    <source>
        <strain evidence="13">3651</strain>
        <tissue evidence="13">Leaf</tissue>
    </source>
</reference>
<evidence type="ECO:0000256" key="2">
    <source>
        <dbReference type="ARBA" id="ARBA00022448"/>
    </source>
</evidence>
<evidence type="ECO:0000256" key="5">
    <source>
        <dbReference type="ARBA" id="ARBA00022958"/>
    </source>
</evidence>
<feature type="domain" description="Cation/H+ exchanger transmembrane" evidence="12">
    <location>
        <begin position="129"/>
        <end position="197"/>
    </location>
</feature>
<dbReference type="Gene3D" id="1.20.1530.20">
    <property type="match status" value="1"/>
</dbReference>
<dbReference type="Proteomes" id="UP001293254">
    <property type="component" value="Unassembled WGS sequence"/>
</dbReference>
<evidence type="ECO:0000256" key="10">
    <source>
        <dbReference type="SAM" id="MobiDB-lite"/>
    </source>
</evidence>
<evidence type="ECO:0000256" key="11">
    <source>
        <dbReference type="SAM" id="Phobius"/>
    </source>
</evidence>
<dbReference type="InterPro" id="IPR038770">
    <property type="entry name" value="Na+/solute_symporter_sf"/>
</dbReference>
<keyword evidence="8 11" id="KW-0472">Membrane</keyword>
<comment type="caution">
    <text evidence="13">The sequence shown here is derived from an EMBL/GenBank/DDBJ whole genome shotgun (WGS) entry which is preliminary data.</text>
</comment>
<feature type="region of interest" description="Disordered" evidence="10">
    <location>
        <begin position="19"/>
        <end position="42"/>
    </location>
</feature>
<evidence type="ECO:0000313" key="13">
    <source>
        <dbReference type="EMBL" id="KAK4422548.1"/>
    </source>
</evidence>
<keyword evidence="14" id="KW-1185">Reference proteome</keyword>
<name>A0AAE1Y3T7_9LAMI</name>
<dbReference type="InterPro" id="IPR006153">
    <property type="entry name" value="Cation/H_exchanger_TM"/>
</dbReference>
<dbReference type="GO" id="GO:0006885">
    <property type="term" value="P:regulation of pH"/>
    <property type="evidence" value="ECO:0007669"/>
    <property type="project" value="TreeGrafter"/>
</dbReference>